<evidence type="ECO:0000313" key="9">
    <source>
        <dbReference type="EMBL" id="AKU18768.1"/>
    </source>
</evidence>
<evidence type="ECO:0000256" key="7">
    <source>
        <dbReference type="SAM" id="Phobius"/>
    </source>
</evidence>
<keyword evidence="4 7" id="KW-0812">Transmembrane</keyword>
<evidence type="ECO:0000256" key="6">
    <source>
        <dbReference type="ARBA" id="ARBA00023136"/>
    </source>
</evidence>
<dbReference type="GO" id="GO:0016780">
    <property type="term" value="F:phosphotransferase activity, for other substituted phosphate groups"/>
    <property type="evidence" value="ECO:0007669"/>
    <property type="project" value="TreeGrafter"/>
</dbReference>
<dbReference type="InterPro" id="IPR017475">
    <property type="entry name" value="EPS_sugar_tfrase"/>
</dbReference>
<evidence type="ECO:0000256" key="3">
    <source>
        <dbReference type="ARBA" id="ARBA00022679"/>
    </source>
</evidence>
<dbReference type="PANTHER" id="PTHR30576">
    <property type="entry name" value="COLANIC BIOSYNTHESIS UDP-GLUCOSE LIPID CARRIER TRANSFERASE"/>
    <property type="match status" value="1"/>
</dbReference>
<dbReference type="Pfam" id="PF02397">
    <property type="entry name" value="Bac_transf"/>
    <property type="match status" value="1"/>
</dbReference>
<feature type="transmembrane region" description="Helical" evidence="7">
    <location>
        <begin position="92"/>
        <end position="108"/>
    </location>
</feature>
<keyword evidence="5 7" id="KW-1133">Transmembrane helix</keyword>
<sequence length="479" mass="53048">MPESEATTRANDWTRPYLIAVLIADLVAAIFSEIVGVVATDRVPLSDGVPTGYLWICALGPLLWIGTVAISHGYERRFLGVGTEEYRAIPRAAIRLVAATALISFGLYDERPYLSRIVVVTFFPLLIVSALALRYAVRRVLYHRRHQGLSLSRAVVVGESHATAALISDLHREPTHGLRAVAACEPHPKVTTVGGIDVELSGLDHVIEVIDEASADVVIVASPSELSAPDLRRLSWALEKRSVDLIVSPGIMEVAGPRLSIRPAANLSLMHVERPRLGGATALGKYAFDKTIASLMLFLALPVFVLVAIAIRLESKGPIFFIQNRVGIEGRTFRILKFRSMSQDAEQQKAHLLAVQDDGNGTLFKLREDPRVTRVGKFIRRYSIDELPQLLNVLRGDMSLIGPRPPLQSEVDGYERDVIRRLRVRPGLTGLWQVSGRSNLSWDESVRLDLRYVDNWSMMLDLHILWRTARAVVRGAGAY</sequence>
<keyword evidence="6 7" id="KW-0472">Membrane</keyword>
<gene>
    <name evidence="9" type="ORF">VV02_08840</name>
</gene>
<dbReference type="AlphaFoldDB" id="A0A0K1JQA5"/>
<dbReference type="PANTHER" id="PTHR30576:SF10">
    <property type="entry name" value="SLL5057 PROTEIN"/>
    <property type="match status" value="1"/>
</dbReference>
<proteinExistence type="inferred from homology"/>
<evidence type="ECO:0000256" key="4">
    <source>
        <dbReference type="ARBA" id="ARBA00022692"/>
    </source>
</evidence>
<feature type="domain" description="Bacterial sugar transferase" evidence="8">
    <location>
        <begin position="285"/>
        <end position="473"/>
    </location>
</feature>
<dbReference type="Pfam" id="PF13727">
    <property type="entry name" value="CoA_binding_3"/>
    <property type="match status" value="1"/>
</dbReference>
<keyword evidence="10" id="KW-1185">Reference proteome</keyword>
<evidence type="ECO:0000313" key="10">
    <source>
        <dbReference type="Proteomes" id="UP000066480"/>
    </source>
</evidence>
<dbReference type="PATRIC" id="fig|571913.6.peg.1807"/>
<dbReference type="InterPro" id="IPR003362">
    <property type="entry name" value="Bact_transf"/>
</dbReference>
<keyword evidence="3" id="KW-0808">Transferase</keyword>
<comment type="subcellular location">
    <subcellularLocation>
        <location evidence="1">Membrane</location>
        <topology evidence="1">Multi-pass membrane protein</topology>
    </subcellularLocation>
</comment>
<evidence type="ECO:0000256" key="5">
    <source>
        <dbReference type="ARBA" id="ARBA00022989"/>
    </source>
</evidence>
<dbReference type="KEGG" id="lmoi:VV02_08840"/>
<name>A0A0K1JQA5_9MICO</name>
<feature type="transmembrane region" description="Helical" evidence="7">
    <location>
        <begin position="114"/>
        <end position="137"/>
    </location>
</feature>
<dbReference type="NCBIfam" id="TIGR03025">
    <property type="entry name" value="EPS_sugtrans"/>
    <property type="match status" value="1"/>
</dbReference>
<reference evidence="9 10" key="1">
    <citation type="submission" date="2015-03" db="EMBL/GenBank/DDBJ databases">
        <title>Luteipulveratus halotolerans sp. nov., a novel actinobacterium (Dermacoccaceae) from Sarawak, Malaysia.</title>
        <authorList>
            <person name="Juboi H."/>
            <person name="Basik A."/>
            <person name="Shamsul S.S."/>
            <person name="Arnold P."/>
            <person name="Schmitt E.K."/>
            <person name="Sanglier J.-J."/>
            <person name="Yeo T."/>
        </authorList>
    </citation>
    <scope>NUCLEOTIDE SEQUENCE [LARGE SCALE GENOMIC DNA]</scope>
    <source>
        <strain evidence="9 10">MN07-A0370</strain>
    </source>
</reference>
<comment type="similarity">
    <text evidence="2">Belongs to the bacterial sugar transferase family.</text>
</comment>
<feature type="transmembrane region" description="Helical" evidence="7">
    <location>
        <begin position="292"/>
        <end position="313"/>
    </location>
</feature>
<evidence type="ECO:0000256" key="1">
    <source>
        <dbReference type="ARBA" id="ARBA00004141"/>
    </source>
</evidence>
<evidence type="ECO:0000256" key="2">
    <source>
        <dbReference type="ARBA" id="ARBA00006464"/>
    </source>
</evidence>
<dbReference type="GO" id="GO:0016020">
    <property type="term" value="C:membrane"/>
    <property type="evidence" value="ECO:0007669"/>
    <property type="project" value="UniProtKB-SubCell"/>
</dbReference>
<accession>A0A0K1JQA5</accession>
<protein>
    <recommendedName>
        <fullName evidence="8">Bacterial sugar transferase domain-containing protein</fullName>
    </recommendedName>
</protein>
<dbReference type="Gene3D" id="3.40.50.720">
    <property type="entry name" value="NAD(P)-binding Rossmann-like Domain"/>
    <property type="match status" value="1"/>
</dbReference>
<dbReference type="EMBL" id="CP011112">
    <property type="protein sequence ID" value="AKU18768.1"/>
    <property type="molecule type" value="Genomic_DNA"/>
</dbReference>
<dbReference type="Proteomes" id="UP000066480">
    <property type="component" value="Chromosome"/>
</dbReference>
<feature type="transmembrane region" description="Helical" evidence="7">
    <location>
        <begin position="52"/>
        <end position="71"/>
    </location>
</feature>
<evidence type="ECO:0000259" key="8">
    <source>
        <dbReference type="Pfam" id="PF02397"/>
    </source>
</evidence>
<feature type="transmembrane region" description="Helical" evidence="7">
    <location>
        <begin position="17"/>
        <end position="40"/>
    </location>
</feature>
<dbReference type="STRING" id="571913.VV02_08840"/>
<organism evidence="9 10">
    <name type="scientific">Luteipulveratus mongoliensis</name>
    <dbReference type="NCBI Taxonomy" id="571913"/>
    <lineage>
        <taxon>Bacteria</taxon>
        <taxon>Bacillati</taxon>
        <taxon>Actinomycetota</taxon>
        <taxon>Actinomycetes</taxon>
        <taxon>Micrococcales</taxon>
        <taxon>Dermacoccaceae</taxon>
        <taxon>Luteipulveratus</taxon>
    </lineage>
</organism>